<dbReference type="PANTHER" id="PTHR16212:SF4">
    <property type="entry name" value="FOCADHESIN"/>
    <property type="match status" value="1"/>
</dbReference>
<feature type="chain" id="PRO_5042097715" evidence="1">
    <location>
        <begin position="16"/>
        <end position="477"/>
    </location>
</feature>
<organism evidence="2 3">
    <name type="scientific">Astrephomene gubernaculifera</name>
    <dbReference type="NCBI Taxonomy" id="47775"/>
    <lineage>
        <taxon>Eukaryota</taxon>
        <taxon>Viridiplantae</taxon>
        <taxon>Chlorophyta</taxon>
        <taxon>core chlorophytes</taxon>
        <taxon>Chlorophyceae</taxon>
        <taxon>CS clade</taxon>
        <taxon>Chlamydomonadales</taxon>
        <taxon>Astrephomenaceae</taxon>
        <taxon>Astrephomene</taxon>
    </lineage>
</organism>
<evidence type="ECO:0000313" key="2">
    <source>
        <dbReference type="EMBL" id="GFR47068.1"/>
    </source>
</evidence>
<protein>
    <submittedName>
        <fullName evidence="2">Uncharacterized protein</fullName>
    </submittedName>
</protein>
<comment type="caution">
    <text evidence="2">The sequence shown here is derived from an EMBL/GenBank/DDBJ whole genome shotgun (WGS) entry which is preliminary data.</text>
</comment>
<name>A0AAD3DSH2_9CHLO</name>
<keyword evidence="3" id="KW-1185">Reference proteome</keyword>
<dbReference type="InterPro" id="IPR045163">
    <property type="entry name" value="Focadhesin/RST1"/>
</dbReference>
<dbReference type="AlphaFoldDB" id="A0AAD3DSH2"/>
<sequence length="477" mass="47360">MDRSRLASLPPSALADTLLALAAAPALPAADWSMACRTLLASAATAVQPPGTGVASSAMSSSGLRLQAATLLFALSHGSVPSLGLGTLLEDFVAPARFAVLPPAVQGLLLARLPALLRSLAAKRAAAVVQALPGLLTAAAATAAATVKVGGCADAERSQGADADAPFPWHSTAGLDDPALQLTWLRRVRQSLGPLPYSDGGAGTGIGSSSSSGTSAWLAAHCWLGLLGVCRAWQAKDAMLVHRDITQAAHSTIASLASLLPPLPSLQPGEAAQLMAWAAGANASGGGGGSAAAAAAAVTLAAGGDDWNSYGPSGRPLALEAPAEEAANAPPLAALTGLAGTVRHGSCGGGGGRTSDAVRATVTLWSLAVCCLRCLRPDFLTAQILAAETAAAAAEAEAPPTSLAAAAVASLQLRCVLVATGHVSYRELMPVRTAAAMAAVTVTSTAMMATAAGEGDVLLVPLSLALTATPQTFQVRW</sequence>
<dbReference type="EMBL" id="BMAR01000016">
    <property type="protein sequence ID" value="GFR47068.1"/>
    <property type="molecule type" value="Genomic_DNA"/>
</dbReference>
<feature type="non-terminal residue" evidence="2">
    <location>
        <position position="477"/>
    </location>
</feature>
<keyword evidence="1" id="KW-0732">Signal</keyword>
<feature type="signal peptide" evidence="1">
    <location>
        <begin position="1"/>
        <end position="15"/>
    </location>
</feature>
<accession>A0AAD3DSH2</accession>
<evidence type="ECO:0000256" key="1">
    <source>
        <dbReference type="SAM" id="SignalP"/>
    </source>
</evidence>
<proteinExistence type="predicted"/>
<dbReference type="GO" id="GO:0060147">
    <property type="term" value="P:regulation of post-transcriptional gene silencing"/>
    <property type="evidence" value="ECO:0007669"/>
    <property type="project" value="InterPro"/>
</dbReference>
<dbReference type="Proteomes" id="UP001054857">
    <property type="component" value="Unassembled WGS sequence"/>
</dbReference>
<dbReference type="PANTHER" id="PTHR16212">
    <property type="entry name" value="FOCADHESIN FAMILY MEMBER"/>
    <property type="match status" value="1"/>
</dbReference>
<gene>
    <name evidence="2" type="ORF">Agub_g8754</name>
</gene>
<evidence type="ECO:0000313" key="3">
    <source>
        <dbReference type="Proteomes" id="UP001054857"/>
    </source>
</evidence>
<reference evidence="2 3" key="1">
    <citation type="journal article" date="2021" name="Sci. Rep.">
        <title>Genome sequencing of the multicellular alga Astrephomene provides insights into convergent evolution of germ-soma differentiation.</title>
        <authorList>
            <person name="Yamashita S."/>
            <person name="Yamamoto K."/>
            <person name="Matsuzaki R."/>
            <person name="Suzuki S."/>
            <person name="Yamaguchi H."/>
            <person name="Hirooka S."/>
            <person name="Minakuchi Y."/>
            <person name="Miyagishima S."/>
            <person name="Kawachi M."/>
            <person name="Toyoda A."/>
            <person name="Nozaki H."/>
        </authorList>
    </citation>
    <scope>NUCLEOTIDE SEQUENCE [LARGE SCALE GENOMIC DNA]</scope>
    <source>
        <strain evidence="2 3">NIES-4017</strain>
    </source>
</reference>